<evidence type="ECO:0000313" key="1">
    <source>
        <dbReference type="EMBL" id="CNK64971.1"/>
    </source>
</evidence>
<accession>A0A0T9T6N9</accession>
<gene>
    <name evidence="1" type="ORF">ERS008460_00451</name>
</gene>
<proteinExistence type="predicted"/>
<evidence type="ECO:0000313" key="2">
    <source>
        <dbReference type="Proteomes" id="UP000040088"/>
    </source>
</evidence>
<name>A0A0T9T6N9_YERAE</name>
<sequence length="258" mass="30253">MDVNNNVVEKNSFNLRNAFSNYFDWDSMDVTYLKIDVVNKCIFAMPSNYEWHLIYFHDDLDLRMSERVVPGIQYWSDYSSKYMEALLKNTKKESKIDICTKYGNEFEILSITSKNKLSFADVMTLYKWKPVIADYAQRVWHQDRDIILPLREEIPTQKNTIKNSHDSVGELLDVHPFMRFGNIRFTRKEMITIRLLLSHRKVKEIAAIHGCLITTEHARILRIKQKLDCEHHSLGGLFNALKDHGVTLSCLETLTAYP</sequence>
<organism evidence="1 2">
    <name type="scientific">Yersinia aleksiciae</name>
    <dbReference type="NCBI Taxonomy" id="263819"/>
    <lineage>
        <taxon>Bacteria</taxon>
        <taxon>Pseudomonadati</taxon>
        <taxon>Pseudomonadota</taxon>
        <taxon>Gammaproteobacteria</taxon>
        <taxon>Enterobacterales</taxon>
        <taxon>Yersiniaceae</taxon>
        <taxon>Yersinia</taxon>
    </lineage>
</organism>
<dbReference type="AlphaFoldDB" id="A0A0T9T6N9"/>
<dbReference type="EMBL" id="CQEM01000002">
    <property type="protein sequence ID" value="CNK64971.1"/>
    <property type="molecule type" value="Genomic_DNA"/>
</dbReference>
<reference evidence="2" key="1">
    <citation type="submission" date="2015-03" db="EMBL/GenBank/DDBJ databases">
        <authorList>
            <consortium name="Pathogen Informatics"/>
        </authorList>
    </citation>
    <scope>NUCLEOTIDE SEQUENCE [LARGE SCALE GENOMIC DNA]</scope>
    <source>
        <strain evidence="2">IP27925</strain>
    </source>
</reference>
<dbReference type="Proteomes" id="UP000040088">
    <property type="component" value="Unassembled WGS sequence"/>
</dbReference>
<dbReference type="RefSeq" id="WP_050124987.1">
    <property type="nucleotide sequence ID" value="NZ_CQEM01000002.1"/>
</dbReference>
<protein>
    <submittedName>
        <fullName evidence="1">Uncharacterized protein</fullName>
    </submittedName>
</protein>